<dbReference type="SUPFAM" id="SSF49899">
    <property type="entry name" value="Concanavalin A-like lectins/glucanases"/>
    <property type="match status" value="1"/>
</dbReference>
<comment type="subcellular location">
    <subcellularLocation>
        <location evidence="1">Endoplasmic reticulum</location>
    </subcellularLocation>
</comment>
<dbReference type="Gene3D" id="2.10.250.10">
    <property type="entry name" value="Calreticulin/calnexin, P domain"/>
    <property type="match status" value="1"/>
</dbReference>
<dbReference type="GO" id="GO:0005509">
    <property type="term" value="F:calcium ion binding"/>
    <property type="evidence" value="ECO:0007669"/>
    <property type="project" value="InterPro"/>
</dbReference>
<dbReference type="InterPro" id="IPR001580">
    <property type="entry name" value="Calret/calnex"/>
</dbReference>
<evidence type="ECO:0000256" key="7">
    <source>
        <dbReference type="ARBA" id="ARBA00022837"/>
    </source>
</evidence>
<evidence type="ECO:0000256" key="6">
    <source>
        <dbReference type="ARBA" id="ARBA00022833"/>
    </source>
</evidence>
<dbReference type="InterPro" id="IPR009033">
    <property type="entry name" value="Calreticulin/calnexin_P_dom_sf"/>
</dbReference>
<dbReference type="PRINTS" id="PR00626">
    <property type="entry name" value="CALRETICULIN"/>
</dbReference>
<dbReference type="PANTHER" id="PTHR11073">
    <property type="entry name" value="CALRETICULIN AND CALNEXIN"/>
    <property type="match status" value="1"/>
</dbReference>
<keyword evidence="4" id="KW-0430">Lectin</keyword>
<feature type="chain" id="PRO_5017852546" evidence="9">
    <location>
        <begin position="21"/>
        <end position="259"/>
    </location>
</feature>
<keyword evidence="11" id="KW-1185">Reference proteome</keyword>
<evidence type="ECO:0000256" key="4">
    <source>
        <dbReference type="ARBA" id="ARBA00022734"/>
    </source>
</evidence>
<dbReference type="GO" id="GO:0005789">
    <property type="term" value="C:endoplasmic reticulum membrane"/>
    <property type="evidence" value="ECO:0007669"/>
    <property type="project" value="TreeGrafter"/>
</dbReference>
<evidence type="ECO:0000256" key="9">
    <source>
        <dbReference type="RuleBase" id="RU362126"/>
    </source>
</evidence>
<sequence>MNLHMLPLLCCLLLSPPIDGRVYLKETFSTVEPEHLGVFKHSRRTKEYSEFEGIYTEDTFKYYRMTRKSAPFANLNKTLIFQYEFQYPRRHEGKLHKWKKRGTFPGDEDRHLLTLRLFPNDTYAVNLDMETIAGGRLVDDFTEFPPEFIYNASVAKPNDWDDKEFYEDPSDRKPIYWEDEKIPDPDFDPHLTQGLDSEPWDIPTVANPHRIYEWQPRRLRNPRYMGPWLGQPMENPNFSTSLHDLGVIGGVAFDIWQVR</sequence>
<feature type="signal peptide" evidence="9">
    <location>
        <begin position="1"/>
        <end position="20"/>
    </location>
</feature>
<name>A0A3P7LHE3_DIBLA</name>
<keyword evidence="3" id="KW-0479">Metal-binding</keyword>
<reference evidence="10 11" key="1">
    <citation type="submission" date="2018-11" db="EMBL/GenBank/DDBJ databases">
        <authorList>
            <consortium name="Pathogen Informatics"/>
        </authorList>
    </citation>
    <scope>NUCLEOTIDE SEQUENCE [LARGE SCALE GENOMIC DNA]</scope>
</reference>
<evidence type="ECO:0000256" key="8">
    <source>
        <dbReference type="ARBA" id="ARBA00023186"/>
    </source>
</evidence>
<dbReference type="GO" id="GO:0036503">
    <property type="term" value="P:ERAD pathway"/>
    <property type="evidence" value="ECO:0007669"/>
    <property type="project" value="TreeGrafter"/>
</dbReference>
<dbReference type="SUPFAM" id="SSF63887">
    <property type="entry name" value="P-domain of calnexin/calreticulin"/>
    <property type="match status" value="1"/>
</dbReference>
<keyword evidence="9" id="KW-0732">Signal</keyword>
<evidence type="ECO:0000256" key="5">
    <source>
        <dbReference type="ARBA" id="ARBA00022824"/>
    </source>
</evidence>
<dbReference type="PANTHER" id="PTHR11073:SF2">
    <property type="entry name" value="CALRETICULIN"/>
    <property type="match status" value="1"/>
</dbReference>
<proteinExistence type="inferred from homology"/>
<comment type="similarity">
    <text evidence="2 9">Belongs to the calreticulin family.</text>
</comment>
<dbReference type="GO" id="GO:0006457">
    <property type="term" value="P:protein folding"/>
    <property type="evidence" value="ECO:0007669"/>
    <property type="project" value="InterPro"/>
</dbReference>
<evidence type="ECO:0000256" key="2">
    <source>
        <dbReference type="ARBA" id="ARBA00010983"/>
    </source>
</evidence>
<evidence type="ECO:0000313" key="10">
    <source>
        <dbReference type="EMBL" id="VDN09298.1"/>
    </source>
</evidence>
<dbReference type="AlphaFoldDB" id="A0A3P7LHE3"/>
<dbReference type="InterPro" id="IPR013320">
    <property type="entry name" value="ConA-like_dom_sf"/>
</dbReference>
<keyword evidence="7" id="KW-0106">Calcium</keyword>
<protein>
    <submittedName>
        <fullName evidence="10">Uncharacterized protein</fullName>
    </submittedName>
</protein>
<keyword evidence="6" id="KW-0862">Zinc</keyword>
<dbReference type="Proteomes" id="UP000281553">
    <property type="component" value="Unassembled WGS sequence"/>
</dbReference>
<keyword evidence="8 9" id="KW-0143">Chaperone</keyword>
<dbReference type="GO" id="GO:0051082">
    <property type="term" value="F:unfolded protein binding"/>
    <property type="evidence" value="ECO:0007669"/>
    <property type="project" value="InterPro"/>
</dbReference>
<evidence type="ECO:0000256" key="1">
    <source>
        <dbReference type="ARBA" id="ARBA00004240"/>
    </source>
</evidence>
<dbReference type="EMBL" id="UYRU01046758">
    <property type="protein sequence ID" value="VDN09298.1"/>
    <property type="molecule type" value="Genomic_DNA"/>
</dbReference>
<gene>
    <name evidence="10" type="ORF">DILT_LOCUS5129</name>
</gene>
<keyword evidence="5 9" id="KW-0256">Endoplasmic reticulum</keyword>
<dbReference type="GO" id="GO:0030246">
    <property type="term" value="F:carbohydrate binding"/>
    <property type="evidence" value="ECO:0007669"/>
    <property type="project" value="UniProtKB-KW"/>
</dbReference>
<dbReference type="Pfam" id="PF00262">
    <property type="entry name" value="Calreticulin"/>
    <property type="match status" value="2"/>
</dbReference>
<dbReference type="OrthoDB" id="10057424at2759"/>
<evidence type="ECO:0000313" key="11">
    <source>
        <dbReference type="Proteomes" id="UP000281553"/>
    </source>
</evidence>
<organism evidence="10 11">
    <name type="scientific">Dibothriocephalus latus</name>
    <name type="common">Fish tapeworm</name>
    <name type="synonym">Diphyllobothrium latum</name>
    <dbReference type="NCBI Taxonomy" id="60516"/>
    <lineage>
        <taxon>Eukaryota</taxon>
        <taxon>Metazoa</taxon>
        <taxon>Spiralia</taxon>
        <taxon>Lophotrochozoa</taxon>
        <taxon>Platyhelminthes</taxon>
        <taxon>Cestoda</taxon>
        <taxon>Eucestoda</taxon>
        <taxon>Diphyllobothriidea</taxon>
        <taxon>Diphyllobothriidae</taxon>
        <taxon>Dibothriocephalus</taxon>
    </lineage>
</organism>
<accession>A0A3P7LHE3</accession>
<evidence type="ECO:0000256" key="3">
    <source>
        <dbReference type="ARBA" id="ARBA00022723"/>
    </source>
</evidence>